<evidence type="ECO:0000313" key="1">
    <source>
        <dbReference type="EMBL" id="TDV23555.1"/>
    </source>
</evidence>
<dbReference type="EMBL" id="SOCN01000002">
    <property type="protein sequence ID" value="TDV23555.1"/>
    <property type="molecule type" value="Genomic_DNA"/>
</dbReference>
<dbReference type="RefSeq" id="WP_134110992.1">
    <property type="nucleotide sequence ID" value="NZ_SOCN01000002.1"/>
</dbReference>
<proteinExistence type="predicted"/>
<sequence>MILYTETQKDITKKELDSLKGEIVTQISKLLRLTESDSKINKFNNLYLYNYLNEISNYEALSGLDLNLLKDIKNLISYIVNELSNKAAEESAYIKKLDTSSWITGIGSLIGGILTFGFETPALLGATAGLQIAKAESVKRKANYKYQEQILLNYSSLLKNEFLKIEDGSFNVDNVILKVDDFLNYVQTNITSKHKSNLINKITAFKNSLITYKNKLVSTVQTDYNYDHEYDSYYGGGY</sequence>
<comment type="caution">
    <text evidence="1">The sequence shown here is derived from an EMBL/GenBank/DDBJ whole genome shotgun (WGS) entry which is preliminary data.</text>
</comment>
<protein>
    <submittedName>
        <fullName evidence="1">Uncharacterized protein</fullName>
    </submittedName>
</protein>
<name>A0A4R7UDB4_9BACT</name>
<dbReference type="AlphaFoldDB" id="A0A4R7UDB4"/>
<reference evidence="1 2" key="1">
    <citation type="submission" date="2019-03" db="EMBL/GenBank/DDBJ databases">
        <title>Genomic Encyclopedia of Archaeal and Bacterial Type Strains, Phase II (KMG-II): from individual species to whole genera.</title>
        <authorList>
            <person name="Goeker M."/>
        </authorList>
    </citation>
    <scope>NUCLEOTIDE SEQUENCE [LARGE SCALE GENOMIC DNA]</scope>
    <source>
        <strain evidence="1 2">ATCC 35214</strain>
    </source>
</reference>
<gene>
    <name evidence="1" type="ORF">BCF59_0546</name>
</gene>
<accession>A0A4R7UDB4</accession>
<keyword evidence="2" id="KW-1185">Reference proteome</keyword>
<evidence type="ECO:0000313" key="2">
    <source>
        <dbReference type="Proteomes" id="UP000295757"/>
    </source>
</evidence>
<organism evidence="1 2">
    <name type="scientific">Mycoplasmopsis mustelae</name>
    <dbReference type="NCBI Taxonomy" id="171289"/>
    <lineage>
        <taxon>Bacteria</taxon>
        <taxon>Bacillati</taxon>
        <taxon>Mycoplasmatota</taxon>
        <taxon>Mycoplasmoidales</taxon>
        <taxon>Metamycoplasmataceae</taxon>
        <taxon>Mycoplasmopsis</taxon>
    </lineage>
</organism>
<dbReference type="Proteomes" id="UP000295757">
    <property type="component" value="Unassembled WGS sequence"/>
</dbReference>